<protein>
    <submittedName>
        <fullName evidence="2">Uncharacterized protein</fullName>
    </submittedName>
</protein>
<dbReference type="AlphaFoldDB" id="A0AAV7IAW9"/>
<feature type="region of interest" description="Disordered" evidence="1">
    <location>
        <begin position="28"/>
        <end position="49"/>
    </location>
</feature>
<dbReference type="EMBL" id="JAHXZJ010002237">
    <property type="protein sequence ID" value="KAH0547376.1"/>
    <property type="molecule type" value="Genomic_DNA"/>
</dbReference>
<proteinExistence type="predicted"/>
<keyword evidence="3" id="KW-1185">Reference proteome</keyword>
<gene>
    <name evidence="2" type="ORF">KQX54_019005</name>
</gene>
<dbReference type="Proteomes" id="UP000826195">
    <property type="component" value="Unassembled WGS sequence"/>
</dbReference>
<feature type="compositionally biased region" description="Basic and acidic residues" evidence="1">
    <location>
        <begin position="28"/>
        <end position="40"/>
    </location>
</feature>
<sequence length="180" mass="19908">MLLFQSHRMEMNPGHQCQLAQKVLGDGDNKQKYEGGERRSRSSGMGLSENFPPSSSVAGFFMSKDLLEVQSFLRAVGKRLAWRMRVRRSAACSGGFEERVLERETSLGGCVCMNRTYVCNERTKPPEFLEGALLLTVGTRINAETTPSTSYILPHGAFPQEIFKLEDAATVKVGPSEGDL</sequence>
<evidence type="ECO:0000313" key="2">
    <source>
        <dbReference type="EMBL" id="KAH0547376.1"/>
    </source>
</evidence>
<evidence type="ECO:0000256" key="1">
    <source>
        <dbReference type="SAM" id="MobiDB-lite"/>
    </source>
</evidence>
<organism evidence="2 3">
    <name type="scientific">Cotesia glomerata</name>
    <name type="common">Lepidopteran parasitic wasp</name>
    <name type="synonym">Apanteles glomeratus</name>
    <dbReference type="NCBI Taxonomy" id="32391"/>
    <lineage>
        <taxon>Eukaryota</taxon>
        <taxon>Metazoa</taxon>
        <taxon>Ecdysozoa</taxon>
        <taxon>Arthropoda</taxon>
        <taxon>Hexapoda</taxon>
        <taxon>Insecta</taxon>
        <taxon>Pterygota</taxon>
        <taxon>Neoptera</taxon>
        <taxon>Endopterygota</taxon>
        <taxon>Hymenoptera</taxon>
        <taxon>Apocrita</taxon>
        <taxon>Ichneumonoidea</taxon>
        <taxon>Braconidae</taxon>
        <taxon>Microgastrinae</taxon>
        <taxon>Cotesia</taxon>
    </lineage>
</organism>
<reference evidence="2 3" key="1">
    <citation type="journal article" date="2021" name="J. Hered.">
        <title>A chromosome-level genome assembly of the parasitoid wasp, Cotesia glomerata (Hymenoptera: Braconidae).</title>
        <authorList>
            <person name="Pinto B.J."/>
            <person name="Weis J.J."/>
            <person name="Gamble T."/>
            <person name="Ode P.J."/>
            <person name="Paul R."/>
            <person name="Zaspel J.M."/>
        </authorList>
    </citation>
    <scope>NUCLEOTIDE SEQUENCE [LARGE SCALE GENOMIC DNA]</scope>
    <source>
        <strain evidence="2">CgM1</strain>
    </source>
</reference>
<evidence type="ECO:0000313" key="3">
    <source>
        <dbReference type="Proteomes" id="UP000826195"/>
    </source>
</evidence>
<accession>A0AAV7IAW9</accession>
<name>A0AAV7IAW9_COTGL</name>
<comment type="caution">
    <text evidence="2">The sequence shown here is derived from an EMBL/GenBank/DDBJ whole genome shotgun (WGS) entry which is preliminary data.</text>
</comment>